<protein>
    <submittedName>
        <fullName evidence="1">T9SS C-terminal target domain-containing protein</fullName>
    </submittedName>
</protein>
<dbReference type="InterPro" id="IPR053139">
    <property type="entry name" value="Surface_bspA-like"/>
</dbReference>
<comment type="caution">
    <text evidence="1">The sequence shown here is derived from an EMBL/GenBank/DDBJ whole genome shotgun (WGS) entry which is preliminary data.</text>
</comment>
<reference evidence="1 2" key="1">
    <citation type="submission" date="2018-09" db="EMBL/GenBank/DDBJ databases">
        <title>Murine metabolic-syndrome-specific gut microbial biobank.</title>
        <authorList>
            <person name="Liu C."/>
        </authorList>
    </citation>
    <scope>NUCLEOTIDE SEQUENCE [LARGE SCALE GENOMIC DNA]</scope>
    <source>
        <strain evidence="1 2">8-P5</strain>
    </source>
</reference>
<dbReference type="PANTHER" id="PTHR45661">
    <property type="entry name" value="SURFACE ANTIGEN"/>
    <property type="match status" value="1"/>
</dbReference>
<dbReference type="InterPro" id="IPR026444">
    <property type="entry name" value="Secre_tail"/>
</dbReference>
<dbReference type="Pfam" id="PF13306">
    <property type="entry name" value="LRR_5"/>
    <property type="match status" value="2"/>
</dbReference>
<dbReference type="OrthoDB" id="1026718at2"/>
<accession>A0A3L7ZL37</accession>
<dbReference type="Gene3D" id="3.40.50.12480">
    <property type="match status" value="2"/>
</dbReference>
<gene>
    <name evidence="1" type="ORF">D7V78_15245</name>
</gene>
<name>A0A3L7ZL37_PARDI</name>
<dbReference type="EMBL" id="RAYI01000034">
    <property type="protein sequence ID" value="RLT72516.1"/>
    <property type="molecule type" value="Genomic_DNA"/>
</dbReference>
<dbReference type="Gene3D" id="3.80.10.10">
    <property type="entry name" value="Ribonuclease Inhibitor"/>
    <property type="match status" value="2"/>
</dbReference>
<proteinExistence type="predicted"/>
<dbReference type="AlphaFoldDB" id="A0A3L7ZL37"/>
<dbReference type="NCBIfam" id="TIGR04183">
    <property type="entry name" value="Por_Secre_tail"/>
    <property type="match status" value="1"/>
</dbReference>
<evidence type="ECO:0000313" key="1">
    <source>
        <dbReference type="EMBL" id="RLT72516.1"/>
    </source>
</evidence>
<sequence>MKTKFIHGLIIIGVFLFVNTNIFAQNAPEITIKVEDAGTLSKLLGNKYKEIEKLTLSGDINASDIGVIRNMTNLISLDLKDVNIKKGGKFTYKIHTKTIERKTEDNIIPEEMFYYASCKKLSSVRLPNSVIKIDINAFANEYDKLSCLKTVVLGDKVETIGAYAFDGCKNLSSVNIPKNVKYISSAAFYKCENLESIIIPNGVIQIGGKIDGYYSTAGAFEGCKRLRIINIPASVLFIDCGTFFYCENLSEIEVDKNNAHYLSEGGFLYTIRKDSIIGYTCGNKRETIYIPNSVMFIGHGTFAVAKNIKNVYVNNTIPPVLNGSFDSSVKKEGTLYVPKGSYNNYWLADKWGDFINIIETDIPTSNEIVSHSNEYEIQNISNGILVCTNKPINVSIYNIHGQILVNKTISGGKVINLPKGIYIVSANDKTHKIIIK</sequence>
<dbReference type="InterPro" id="IPR026906">
    <property type="entry name" value="LRR_5"/>
</dbReference>
<dbReference type="RefSeq" id="WP_121736923.1">
    <property type="nucleotide sequence ID" value="NZ_QXXG01000038.1"/>
</dbReference>
<dbReference type="InterPro" id="IPR032675">
    <property type="entry name" value="LRR_dom_sf"/>
</dbReference>
<dbReference type="Proteomes" id="UP000278164">
    <property type="component" value="Unassembled WGS sequence"/>
</dbReference>
<evidence type="ECO:0000313" key="2">
    <source>
        <dbReference type="Proteomes" id="UP000278164"/>
    </source>
</evidence>
<dbReference type="SUPFAM" id="SSF52058">
    <property type="entry name" value="L domain-like"/>
    <property type="match status" value="1"/>
</dbReference>
<organism evidence="1 2">
    <name type="scientific">Parabacteroides distasonis</name>
    <dbReference type="NCBI Taxonomy" id="823"/>
    <lineage>
        <taxon>Bacteria</taxon>
        <taxon>Pseudomonadati</taxon>
        <taxon>Bacteroidota</taxon>
        <taxon>Bacteroidia</taxon>
        <taxon>Bacteroidales</taxon>
        <taxon>Tannerellaceae</taxon>
        <taxon>Parabacteroides</taxon>
    </lineage>
</organism>
<dbReference type="PANTHER" id="PTHR45661:SF3">
    <property type="entry name" value="IG-LIKE DOMAIN-CONTAINING PROTEIN"/>
    <property type="match status" value="1"/>
</dbReference>